<proteinExistence type="predicted"/>
<comment type="caution">
    <text evidence="1">The sequence shown here is derived from an EMBL/GenBank/DDBJ whole genome shotgun (WGS) entry which is preliminary data.</text>
</comment>
<evidence type="ECO:0000313" key="1">
    <source>
        <dbReference type="EMBL" id="GEU64738.1"/>
    </source>
</evidence>
<dbReference type="EMBL" id="BKCJ010005073">
    <property type="protein sequence ID" value="GEU64738.1"/>
    <property type="molecule type" value="Genomic_DNA"/>
</dbReference>
<sequence length="154" mass="17205">MPGGFLGQMHMGGRGMVWKELGRVRVYGRRPGDDGGNSVILARKVIRRIGNWSNVLSCEVQALLRCISFAGYGVLEKGSLDATAKITCAKLNKRSRDADLSKDMLGPESQPELLRSWCVEGHIEFRVISSVLTQYYLRTIQQRYSPYEGPPSLE</sequence>
<gene>
    <name evidence="1" type="ORF">Tci_036716</name>
</gene>
<name>A0A6L2LSZ0_TANCI</name>
<reference evidence="1" key="1">
    <citation type="journal article" date="2019" name="Sci. Rep.">
        <title>Draft genome of Tanacetum cinerariifolium, the natural source of mosquito coil.</title>
        <authorList>
            <person name="Yamashiro T."/>
            <person name="Shiraishi A."/>
            <person name="Satake H."/>
            <person name="Nakayama K."/>
        </authorList>
    </citation>
    <scope>NUCLEOTIDE SEQUENCE</scope>
</reference>
<dbReference type="AlphaFoldDB" id="A0A6L2LSZ0"/>
<protein>
    <submittedName>
        <fullName evidence="1">Uncharacterized protein</fullName>
    </submittedName>
</protein>
<organism evidence="1">
    <name type="scientific">Tanacetum cinerariifolium</name>
    <name type="common">Dalmatian daisy</name>
    <name type="synonym">Chrysanthemum cinerariifolium</name>
    <dbReference type="NCBI Taxonomy" id="118510"/>
    <lineage>
        <taxon>Eukaryota</taxon>
        <taxon>Viridiplantae</taxon>
        <taxon>Streptophyta</taxon>
        <taxon>Embryophyta</taxon>
        <taxon>Tracheophyta</taxon>
        <taxon>Spermatophyta</taxon>
        <taxon>Magnoliopsida</taxon>
        <taxon>eudicotyledons</taxon>
        <taxon>Gunneridae</taxon>
        <taxon>Pentapetalae</taxon>
        <taxon>asterids</taxon>
        <taxon>campanulids</taxon>
        <taxon>Asterales</taxon>
        <taxon>Asteraceae</taxon>
        <taxon>Asteroideae</taxon>
        <taxon>Anthemideae</taxon>
        <taxon>Anthemidinae</taxon>
        <taxon>Tanacetum</taxon>
    </lineage>
</organism>
<accession>A0A6L2LSZ0</accession>